<sequence length="147" mass="16773">MANLDDLKNIIDEHLNEISVTEELKQKTLMKCKNKEQSKKNWFRLPYSIKKPMIALTCGVVIILALTNYNSMLGTESTMEKNPYSDKLNGRNDEYLQYKYDKPDTDGENPGLSDEAEETTDSTEDDTEETTDSTEEETTDNNGSENE</sequence>
<gene>
    <name evidence="3" type="ORF">HLPCO_000960</name>
</gene>
<keyword evidence="2" id="KW-0812">Transmembrane</keyword>
<proteinExistence type="predicted"/>
<protein>
    <submittedName>
        <fullName evidence="3">Uncharacterized protein</fullName>
    </submittedName>
</protein>
<dbReference type="STRING" id="1033810.HLPCO_000960"/>
<evidence type="ECO:0000313" key="3">
    <source>
        <dbReference type="EMBL" id="ERJ13331.1"/>
    </source>
</evidence>
<keyword evidence="2" id="KW-0472">Membrane</keyword>
<feature type="compositionally biased region" description="Basic and acidic residues" evidence="1">
    <location>
        <begin position="88"/>
        <end position="105"/>
    </location>
</feature>
<keyword evidence="4" id="KW-1185">Reference proteome</keyword>
<feature type="transmembrane region" description="Helical" evidence="2">
    <location>
        <begin position="53"/>
        <end position="71"/>
    </location>
</feature>
<feature type="region of interest" description="Disordered" evidence="1">
    <location>
        <begin position="73"/>
        <end position="147"/>
    </location>
</feature>
<evidence type="ECO:0000256" key="1">
    <source>
        <dbReference type="SAM" id="MobiDB-lite"/>
    </source>
</evidence>
<dbReference type="InParanoid" id="U2EF74"/>
<dbReference type="EMBL" id="AFNU02000002">
    <property type="protein sequence ID" value="ERJ13331.1"/>
    <property type="molecule type" value="Genomic_DNA"/>
</dbReference>
<keyword evidence="2" id="KW-1133">Transmembrane helix</keyword>
<dbReference type="RefSeq" id="WP_008826676.1">
    <property type="nucleotide sequence ID" value="NZ_AFNU02000002.1"/>
</dbReference>
<reference evidence="3 4" key="1">
    <citation type="journal article" date="2011" name="J. Bacteriol.">
        <title>Genome sequence of Haloplasma contractile, an unusual contractile bacterium from a deep-sea anoxic brine lake.</title>
        <authorList>
            <person name="Antunes A."/>
            <person name="Alam I."/>
            <person name="El Dorry H."/>
            <person name="Siam R."/>
            <person name="Robertson A."/>
            <person name="Bajic V.B."/>
            <person name="Stingl U."/>
        </authorList>
    </citation>
    <scope>NUCLEOTIDE SEQUENCE [LARGE SCALE GENOMIC DNA]</scope>
    <source>
        <strain evidence="3 4">SSD-17B</strain>
    </source>
</reference>
<evidence type="ECO:0000256" key="2">
    <source>
        <dbReference type="SAM" id="Phobius"/>
    </source>
</evidence>
<dbReference type="AlphaFoldDB" id="U2EF74"/>
<evidence type="ECO:0000313" key="4">
    <source>
        <dbReference type="Proteomes" id="UP000005707"/>
    </source>
</evidence>
<feature type="compositionally biased region" description="Acidic residues" evidence="1">
    <location>
        <begin position="114"/>
        <end position="139"/>
    </location>
</feature>
<organism evidence="3 4">
    <name type="scientific">Haloplasma contractile SSD-17B</name>
    <dbReference type="NCBI Taxonomy" id="1033810"/>
    <lineage>
        <taxon>Bacteria</taxon>
        <taxon>Bacillati</taxon>
        <taxon>Mycoplasmatota</taxon>
        <taxon>Mollicutes</taxon>
        <taxon>Haloplasmatales</taxon>
        <taxon>Haloplasmataceae</taxon>
        <taxon>Haloplasma</taxon>
    </lineage>
</organism>
<name>U2EF74_9MOLU</name>
<dbReference type="Proteomes" id="UP000005707">
    <property type="component" value="Unassembled WGS sequence"/>
</dbReference>
<reference evidence="3 4" key="2">
    <citation type="journal article" date="2013" name="PLoS ONE">
        <title>INDIGO - INtegrated Data Warehouse of MIcrobial GenOmes with Examples from the Red Sea Extremophiles.</title>
        <authorList>
            <person name="Alam I."/>
            <person name="Antunes A."/>
            <person name="Kamau A.A."/>
            <person name="Ba Alawi W."/>
            <person name="Kalkatawi M."/>
            <person name="Stingl U."/>
            <person name="Bajic V.B."/>
        </authorList>
    </citation>
    <scope>NUCLEOTIDE SEQUENCE [LARGE SCALE GENOMIC DNA]</scope>
    <source>
        <strain evidence="3 4">SSD-17B</strain>
    </source>
</reference>
<accession>U2EF74</accession>
<comment type="caution">
    <text evidence="3">The sequence shown here is derived from an EMBL/GenBank/DDBJ whole genome shotgun (WGS) entry which is preliminary data.</text>
</comment>